<dbReference type="EMBL" id="BSET01000002">
    <property type="protein sequence ID" value="GLK02988.1"/>
    <property type="molecule type" value="Genomic_DNA"/>
</dbReference>
<feature type="domain" description="ABC transporter" evidence="3">
    <location>
        <begin position="5"/>
        <end position="241"/>
    </location>
</feature>
<dbReference type="SMART" id="SM00382">
    <property type="entry name" value="AAA"/>
    <property type="match status" value="1"/>
</dbReference>
<protein>
    <submittedName>
        <fullName evidence="4">ABC transporter ATP-binding protein</fullName>
    </submittedName>
</protein>
<dbReference type="SUPFAM" id="SSF52540">
    <property type="entry name" value="P-loop containing nucleoside triphosphate hydrolases"/>
    <property type="match status" value="1"/>
</dbReference>
<gene>
    <name evidence="4" type="ORF">GCM10017596_27030</name>
</gene>
<dbReference type="InterPro" id="IPR027417">
    <property type="entry name" value="P-loop_NTPase"/>
</dbReference>
<sequence>MTAPIALHGVSVSFGALHALVHVDLEVRAGEVLALMGDNGAGKSTLIGVMSGAIAPAAGRVLIDGSAVALRSPAEARRFGIAACPQSLALCGNLDVVENLYLGHEVTRGGFLDEVEMEHEARIRLESLGARIPDVRVPVDALSGGQQRSVAIARTLLSDPRVILLDEPTTGLGVRQTAQILTLIGRLRAQGHAVVIASHAITDVLAVADRIAVLRLGHLVDVFDSAQTSSEELLGAITGATAPADSRLGRNLR</sequence>
<dbReference type="AlphaFoldDB" id="A0A9W6HUQ3"/>
<dbReference type="InterPro" id="IPR050107">
    <property type="entry name" value="ABC_carbohydrate_import_ATPase"/>
</dbReference>
<keyword evidence="1" id="KW-0547">Nucleotide-binding</keyword>
<evidence type="ECO:0000256" key="1">
    <source>
        <dbReference type="ARBA" id="ARBA00022741"/>
    </source>
</evidence>
<dbReference type="GO" id="GO:0016887">
    <property type="term" value="F:ATP hydrolysis activity"/>
    <property type="evidence" value="ECO:0007669"/>
    <property type="project" value="InterPro"/>
</dbReference>
<dbReference type="InterPro" id="IPR003593">
    <property type="entry name" value="AAA+_ATPase"/>
</dbReference>
<evidence type="ECO:0000313" key="4">
    <source>
        <dbReference type="EMBL" id="GLK02988.1"/>
    </source>
</evidence>
<comment type="caution">
    <text evidence="4">The sequence shown here is derived from an EMBL/GenBank/DDBJ whole genome shotgun (WGS) entry which is preliminary data.</text>
</comment>
<dbReference type="CDD" id="cd03216">
    <property type="entry name" value="ABC_Carb_Monos_I"/>
    <property type="match status" value="1"/>
</dbReference>
<dbReference type="InterPro" id="IPR003439">
    <property type="entry name" value="ABC_transporter-like_ATP-bd"/>
</dbReference>
<dbReference type="RefSeq" id="WP_204937797.1">
    <property type="nucleotide sequence ID" value="NZ_BAAAUM010000002.1"/>
</dbReference>
<keyword evidence="2 4" id="KW-0067">ATP-binding</keyword>
<dbReference type="Gene3D" id="3.40.50.300">
    <property type="entry name" value="P-loop containing nucleotide triphosphate hydrolases"/>
    <property type="match status" value="1"/>
</dbReference>
<evidence type="ECO:0000256" key="2">
    <source>
        <dbReference type="ARBA" id="ARBA00022840"/>
    </source>
</evidence>
<organism evidence="4 5">
    <name type="scientific">Microbacterium keratanolyticum</name>
    <dbReference type="NCBI Taxonomy" id="67574"/>
    <lineage>
        <taxon>Bacteria</taxon>
        <taxon>Bacillati</taxon>
        <taxon>Actinomycetota</taxon>
        <taxon>Actinomycetes</taxon>
        <taxon>Micrococcales</taxon>
        <taxon>Microbacteriaceae</taxon>
        <taxon>Microbacterium</taxon>
    </lineage>
</organism>
<name>A0A9W6HUQ3_9MICO</name>
<evidence type="ECO:0000259" key="3">
    <source>
        <dbReference type="PROSITE" id="PS50893"/>
    </source>
</evidence>
<proteinExistence type="predicted"/>
<dbReference type="GO" id="GO:0005524">
    <property type="term" value="F:ATP binding"/>
    <property type="evidence" value="ECO:0007669"/>
    <property type="project" value="UniProtKB-KW"/>
</dbReference>
<accession>A0A9W6HUQ3</accession>
<dbReference type="Pfam" id="PF00005">
    <property type="entry name" value="ABC_tran"/>
    <property type="match status" value="1"/>
</dbReference>
<reference evidence="4" key="1">
    <citation type="journal article" date="2014" name="Int. J. Syst. Evol. Microbiol.">
        <title>Complete genome sequence of Corynebacterium casei LMG S-19264T (=DSM 44701T), isolated from a smear-ripened cheese.</title>
        <authorList>
            <consortium name="US DOE Joint Genome Institute (JGI-PGF)"/>
            <person name="Walter F."/>
            <person name="Albersmeier A."/>
            <person name="Kalinowski J."/>
            <person name="Ruckert C."/>
        </authorList>
    </citation>
    <scope>NUCLEOTIDE SEQUENCE</scope>
    <source>
        <strain evidence="4">VKM Ac-1958</strain>
    </source>
</reference>
<dbReference type="PANTHER" id="PTHR43790">
    <property type="entry name" value="CARBOHYDRATE TRANSPORT ATP-BINDING PROTEIN MG119-RELATED"/>
    <property type="match status" value="1"/>
</dbReference>
<reference evidence="4" key="2">
    <citation type="submission" date="2023-01" db="EMBL/GenBank/DDBJ databases">
        <authorList>
            <person name="Sun Q."/>
            <person name="Evtushenko L."/>
        </authorList>
    </citation>
    <scope>NUCLEOTIDE SEQUENCE</scope>
    <source>
        <strain evidence="4">VKM Ac-1958</strain>
    </source>
</reference>
<dbReference type="Proteomes" id="UP001142325">
    <property type="component" value="Unassembled WGS sequence"/>
</dbReference>
<dbReference type="PROSITE" id="PS50893">
    <property type="entry name" value="ABC_TRANSPORTER_2"/>
    <property type="match status" value="1"/>
</dbReference>
<keyword evidence="5" id="KW-1185">Reference proteome</keyword>
<evidence type="ECO:0000313" key="5">
    <source>
        <dbReference type="Proteomes" id="UP001142325"/>
    </source>
</evidence>
<dbReference type="PANTHER" id="PTHR43790:SF8">
    <property type="entry name" value="SUGAR ABC TRANSPORTER ATP-BINDING PROTEIN"/>
    <property type="match status" value="1"/>
</dbReference>